<feature type="non-terminal residue" evidence="2">
    <location>
        <position position="280"/>
    </location>
</feature>
<dbReference type="Proteomes" id="UP000287168">
    <property type="component" value="Unassembled WGS sequence"/>
</dbReference>
<evidence type="ECO:0000313" key="3">
    <source>
        <dbReference type="Proteomes" id="UP000287168"/>
    </source>
</evidence>
<accession>A0A451GG04</accession>
<reference evidence="2 3" key="1">
    <citation type="journal article" date="2015" name="Int. J. Syst. Evol. Microbiol.">
        <title>Gemmobacter intermedius sp. nov., isolated from a white stork (Ciconia ciconia).</title>
        <authorList>
            <person name="Kampfer P."/>
            <person name="Jerzak L."/>
            <person name="Wilharm G."/>
            <person name="Golke J."/>
            <person name="Busse H.J."/>
            <person name="Glaeser S.P."/>
        </authorList>
    </citation>
    <scope>NUCLEOTIDE SEQUENCE [LARGE SCALE GENOMIC DNA]</scope>
    <source>
        <strain evidence="2 3">119/4</strain>
    </source>
</reference>
<feature type="domain" description="DUF6538" evidence="1">
    <location>
        <begin position="6"/>
        <end position="59"/>
    </location>
</feature>
<dbReference type="EMBL" id="SBLC01000148">
    <property type="protein sequence ID" value="RWY33498.1"/>
    <property type="molecule type" value="Genomic_DNA"/>
</dbReference>
<dbReference type="RefSeq" id="WP_164888991.1">
    <property type="nucleotide sequence ID" value="NZ_SBLC01000148.1"/>
</dbReference>
<evidence type="ECO:0000313" key="2">
    <source>
        <dbReference type="EMBL" id="RWY33498.1"/>
    </source>
</evidence>
<proteinExistence type="predicted"/>
<evidence type="ECO:0000259" key="1">
    <source>
        <dbReference type="Pfam" id="PF20172"/>
    </source>
</evidence>
<gene>
    <name evidence="2" type="ORF">EP867_19700</name>
</gene>
<organism evidence="2 3">
    <name type="scientific">Falsigemmobacter intermedius</name>
    <dbReference type="NCBI Taxonomy" id="1553448"/>
    <lineage>
        <taxon>Bacteria</taxon>
        <taxon>Pseudomonadati</taxon>
        <taxon>Pseudomonadota</taxon>
        <taxon>Alphaproteobacteria</taxon>
        <taxon>Rhodobacterales</taxon>
        <taxon>Paracoccaceae</taxon>
        <taxon>Falsigemmobacter</taxon>
    </lineage>
</organism>
<name>A0A451GG04_9RHOB</name>
<comment type="caution">
    <text evidence="2">The sequence shown here is derived from an EMBL/GenBank/DDBJ whole genome shotgun (WGS) entry which is preliminary data.</text>
</comment>
<dbReference type="AlphaFoldDB" id="A0A451GG04"/>
<dbReference type="InterPro" id="IPR046668">
    <property type="entry name" value="DUF6538"/>
</dbReference>
<protein>
    <recommendedName>
        <fullName evidence="1">DUF6538 domain-containing protein</fullName>
    </recommendedName>
</protein>
<dbReference type="Pfam" id="PF20172">
    <property type="entry name" value="DUF6538"/>
    <property type="match status" value="1"/>
</dbReference>
<sequence length="280" mass="31301">MAFQSHLYRRGASYVWRRRTPARAGGRILQISLRTNEPLIARRRAAIVTVESNNLFDAMSVQGLTVAEARKFLEFIIEREQKKIAIFRADVRHRGDSESNQAQDWAMGTALRMIAQHGAGAAPLTDMQAQALHIEGRSPVEVSMLRENLENNVSLATSTPKDRHGSQILDQLQTAIGRQDIGAADFLVARNKYIQGRAAAYIQAAKDTTVGFDEALQIAEVLTSPIATSLPQITQPAIQPEVVDEYSPVWEDLIARFEEQQRKAEVKALSIDQQVRIFRL</sequence>
<keyword evidence="3" id="KW-1185">Reference proteome</keyword>